<dbReference type="Gene3D" id="3.40.50.150">
    <property type="entry name" value="Vaccinia Virus protein VP39"/>
    <property type="match status" value="1"/>
</dbReference>
<dbReference type="PATRIC" id="fig|1434120.4.peg.691"/>
<accession>A0A0E3P424</accession>
<dbReference type="AlphaFoldDB" id="A0A0E3P424"/>
<dbReference type="InterPro" id="IPR029063">
    <property type="entry name" value="SAM-dependent_MTases_sf"/>
</dbReference>
<protein>
    <recommendedName>
        <fullName evidence="1">Methyltransferase domain-containing protein</fullName>
    </recommendedName>
</protein>
<dbReference type="HOGENOM" id="CLU_099766_0_0_2"/>
<dbReference type="OrthoDB" id="1018at2157"/>
<dbReference type="SUPFAM" id="SSF53335">
    <property type="entry name" value="S-adenosyl-L-methionine-dependent methyltransferases"/>
    <property type="match status" value="1"/>
</dbReference>
<dbReference type="Pfam" id="PF13649">
    <property type="entry name" value="Methyltransf_25"/>
    <property type="match status" value="1"/>
</dbReference>
<dbReference type="RefSeq" id="WP_048169835.1">
    <property type="nucleotide sequence ID" value="NZ_CP009506.1"/>
</dbReference>
<name>A0A0E3P424_9EURY</name>
<dbReference type="Proteomes" id="UP000033111">
    <property type="component" value="Chromosome"/>
</dbReference>
<evidence type="ECO:0000259" key="1">
    <source>
        <dbReference type="Pfam" id="PF13649"/>
    </source>
</evidence>
<reference evidence="2 3" key="1">
    <citation type="submission" date="2014-07" db="EMBL/GenBank/DDBJ databases">
        <title>Methanogenic archaea and the global carbon cycle.</title>
        <authorList>
            <person name="Henriksen J.R."/>
            <person name="Luke J."/>
            <person name="Reinhart S."/>
            <person name="Benedict M.N."/>
            <person name="Youngblut N.D."/>
            <person name="Metcalf M.E."/>
            <person name="Whitaker R.J."/>
            <person name="Metcalf W.W."/>
        </authorList>
    </citation>
    <scope>NUCLEOTIDE SEQUENCE [LARGE SCALE GENOMIC DNA]</scope>
    <source>
        <strain evidence="2 3">T4/M</strain>
    </source>
</reference>
<dbReference type="GeneID" id="24859306"/>
<gene>
    <name evidence="2" type="ORF">MSSIT_0534</name>
</gene>
<keyword evidence="3" id="KW-1185">Reference proteome</keyword>
<evidence type="ECO:0000313" key="3">
    <source>
        <dbReference type="Proteomes" id="UP000033111"/>
    </source>
</evidence>
<feature type="domain" description="Methyltransferase" evidence="1">
    <location>
        <begin position="53"/>
        <end position="140"/>
    </location>
</feature>
<dbReference type="CDD" id="cd02440">
    <property type="entry name" value="AdoMet_MTases"/>
    <property type="match status" value="1"/>
</dbReference>
<sequence length="214" mass="24607">MKVDDIGVTRQRYTERYETFGYSPQTLGWGKQGRQALRFSVLTGIGDLQGKSVLDVGCGFGDLYGFLTARGWTGRYVGIDLVSVLVEEGKKRFPDAELLVGDFEEQIFDEPFDYVIASGIFNFRLTQEDNWAYIMRTLEKMLAIASLGVGVDFMTSWVDFQNPIAFHTDPCILVQNIRNLTRRFTLRQDYMPYEYALYLYHDTPVNHDNTFPTI</sequence>
<evidence type="ECO:0000313" key="2">
    <source>
        <dbReference type="EMBL" id="AKB27253.1"/>
    </source>
</evidence>
<proteinExistence type="predicted"/>
<organism evidence="2 3">
    <name type="scientific">Methanosarcina siciliae T4/M</name>
    <dbReference type="NCBI Taxonomy" id="1434120"/>
    <lineage>
        <taxon>Archaea</taxon>
        <taxon>Methanobacteriati</taxon>
        <taxon>Methanobacteriota</taxon>
        <taxon>Stenosarchaea group</taxon>
        <taxon>Methanomicrobia</taxon>
        <taxon>Methanosarcinales</taxon>
        <taxon>Methanosarcinaceae</taxon>
        <taxon>Methanosarcina</taxon>
    </lineage>
</organism>
<dbReference type="EMBL" id="CP009506">
    <property type="protein sequence ID" value="AKB27253.1"/>
    <property type="molecule type" value="Genomic_DNA"/>
</dbReference>
<dbReference type="InterPro" id="IPR041698">
    <property type="entry name" value="Methyltransf_25"/>
</dbReference>
<dbReference type="KEGG" id="msw:MSSIT_0534"/>